<organism evidence="2">
    <name type="scientific">Pongo abelii</name>
    <name type="common">Sumatran orangutan</name>
    <name type="synonym">Pongo pygmaeus abelii</name>
    <dbReference type="NCBI Taxonomy" id="9601"/>
    <lineage>
        <taxon>Eukaryota</taxon>
        <taxon>Metazoa</taxon>
        <taxon>Chordata</taxon>
        <taxon>Craniata</taxon>
        <taxon>Vertebrata</taxon>
        <taxon>Euteleostomi</taxon>
        <taxon>Mammalia</taxon>
        <taxon>Eutheria</taxon>
        <taxon>Euarchontoglires</taxon>
        <taxon>Primates</taxon>
        <taxon>Haplorrhini</taxon>
        <taxon>Catarrhini</taxon>
        <taxon>Hominidae</taxon>
        <taxon>Pongo</taxon>
    </lineage>
</organism>
<evidence type="ECO:0000256" key="1">
    <source>
        <dbReference type="SAM" id="MobiDB-lite"/>
    </source>
</evidence>
<feature type="region of interest" description="Disordered" evidence="1">
    <location>
        <begin position="1"/>
        <end position="46"/>
    </location>
</feature>
<dbReference type="EMBL" id="NDHI03003305">
    <property type="protein sequence ID" value="PNJ85989.1"/>
    <property type="molecule type" value="Genomic_DNA"/>
</dbReference>
<feature type="non-terminal residue" evidence="2">
    <location>
        <position position="1"/>
    </location>
</feature>
<proteinExistence type="predicted"/>
<accession>A0A2J8XVE1</accession>
<evidence type="ECO:0000313" key="2">
    <source>
        <dbReference type="EMBL" id="PNJ85989.1"/>
    </source>
</evidence>
<comment type="caution">
    <text evidence="2">The sequence shown here is derived from an EMBL/GenBank/DDBJ whole genome shotgun (WGS) entry which is preliminary data.</text>
</comment>
<feature type="compositionally biased region" description="Basic and acidic residues" evidence="1">
    <location>
        <begin position="1"/>
        <end position="18"/>
    </location>
</feature>
<dbReference type="AlphaFoldDB" id="A0A2J8XVE1"/>
<feature type="non-terminal residue" evidence="2">
    <location>
        <position position="46"/>
    </location>
</feature>
<gene>
    <name evidence="2" type="ORF">CR201_G0038357</name>
</gene>
<protein>
    <submittedName>
        <fullName evidence="2">SLC12A5 isoform 23</fullName>
    </submittedName>
</protein>
<feature type="compositionally biased region" description="Gly residues" evidence="1">
    <location>
        <begin position="21"/>
        <end position="30"/>
    </location>
</feature>
<reference evidence="2" key="1">
    <citation type="submission" date="2017-12" db="EMBL/GenBank/DDBJ databases">
        <title>High-resolution comparative analysis of great ape genomes.</title>
        <authorList>
            <person name="Pollen A."/>
            <person name="Hastie A."/>
            <person name="Hormozdiari F."/>
            <person name="Dougherty M."/>
            <person name="Liu R."/>
            <person name="Chaisson M."/>
            <person name="Hoppe E."/>
            <person name="Hill C."/>
            <person name="Pang A."/>
            <person name="Hillier L."/>
            <person name="Baker C."/>
            <person name="Armstrong J."/>
            <person name="Shendure J."/>
            <person name="Paten B."/>
            <person name="Wilson R."/>
            <person name="Chao H."/>
            <person name="Schneider V."/>
            <person name="Ventura M."/>
            <person name="Kronenberg Z."/>
            <person name="Murali S."/>
            <person name="Gordon D."/>
            <person name="Cantsilieris S."/>
            <person name="Munson K."/>
            <person name="Nelson B."/>
            <person name="Raja A."/>
            <person name="Underwood J."/>
            <person name="Diekhans M."/>
            <person name="Fiddes I."/>
            <person name="Haussler D."/>
            <person name="Eichler E."/>
        </authorList>
    </citation>
    <scope>NUCLEOTIDE SEQUENCE [LARGE SCALE GENOMIC DNA]</scope>
    <source>
        <strain evidence="2">Susie</strain>
    </source>
</reference>
<name>A0A2J8XVE1_PONAB</name>
<feature type="compositionally biased region" description="Polar residues" evidence="1">
    <location>
        <begin position="37"/>
        <end position="46"/>
    </location>
</feature>
<sequence length="46" mass="4707">HSVADPRHLPGEDVKVAPERWGGGGGGGGASPDRQGSLPSRSKSNW</sequence>